<proteinExistence type="predicted"/>
<dbReference type="STRING" id="1802596.A2Z11_00085"/>
<keyword evidence="1" id="KW-0472">Membrane</keyword>
<feature type="transmembrane region" description="Helical" evidence="1">
    <location>
        <begin position="73"/>
        <end position="94"/>
    </location>
</feature>
<protein>
    <submittedName>
        <fullName evidence="2">Uncharacterized protein</fullName>
    </submittedName>
</protein>
<organism evidence="2 3">
    <name type="scientific">Candidatus Woykebacteria bacterium RBG_16_43_9</name>
    <dbReference type="NCBI Taxonomy" id="1802596"/>
    <lineage>
        <taxon>Bacteria</taxon>
        <taxon>Candidatus Woykeibacteriota</taxon>
    </lineage>
</organism>
<dbReference type="EMBL" id="MHCS01000053">
    <property type="protein sequence ID" value="OGY25170.1"/>
    <property type="molecule type" value="Genomic_DNA"/>
</dbReference>
<evidence type="ECO:0000313" key="3">
    <source>
        <dbReference type="Proteomes" id="UP000176389"/>
    </source>
</evidence>
<dbReference type="Proteomes" id="UP000176389">
    <property type="component" value="Unassembled WGS sequence"/>
</dbReference>
<keyword evidence="1" id="KW-1133">Transmembrane helix</keyword>
<evidence type="ECO:0000256" key="1">
    <source>
        <dbReference type="SAM" id="Phobius"/>
    </source>
</evidence>
<keyword evidence="1" id="KW-0812">Transmembrane</keyword>
<evidence type="ECO:0000313" key="2">
    <source>
        <dbReference type="EMBL" id="OGY25170.1"/>
    </source>
</evidence>
<comment type="caution">
    <text evidence="2">The sequence shown here is derived from an EMBL/GenBank/DDBJ whole genome shotgun (WGS) entry which is preliminary data.</text>
</comment>
<sequence>MDPRTVRAGVGAGAVFLLAGATLGTYGGWSAVFSLASSDLGFWLVAVTLSVFITYVYGYWFNAFLPGTPIIRGTLYGVLVWILMLILGGAFAFFKEATYPDPSGPVIFLALVLHVVWGAVLGVLFEAR</sequence>
<feature type="transmembrane region" description="Helical" evidence="1">
    <location>
        <begin position="40"/>
        <end position="61"/>
    </location>
</feature>
<gene>
    <name evidence="2" type="ORF">A2Z11_00085</name>
</gene>
<accession>A0A1G1WCE2</accession>
<reference evidence="2 3" key="1">
    <citation type="journal article" date="2016" name="Nat. Commun.">
        <title>Thousands of microbial genomes shed light on interconnected biogeochemical processes in an aquifer system.</title>
        <authorList>
            <person name="Anantharaman K."/>
            <person name="Brown C.T."/>
            <person name="Hug L.A."/>
            <person name="Sharon I."/>
            <person name="Castelle C.J."/>
            <person name="Probst A.J."/>
            <person name="Thomas B.C."/>
            <person name="Singh A."/>
            <person name="Wilkins M.J."/>
            <person name="Karaoz U."/>
            <person name="Brodie E.L."/>
            <person name="Williams K.H."/>
            <person name="Hubbard S.S."/>
            <person name="Banfield J.F."/>
        </authorList>
    </citation>
    <scope>NUCLEOTIDE SEQUENCE [LARGE SCALE GENOMIC DNA]</scope>
</reference>
<dbReference type="AlphaFoldDB" id="A0A1G1WCE2"/>
<feature type="transmembrane region" description="Helical" evidence="1">
    <location>
        <begin position="106"/>
        <end position="125"/>
    </location>
</feature>
<name>A0A1G1WCE2_9BACT</name>